<keyword evidence="1" id="KW-0677">Repeat</keyword>
<dbReference type="InterPro" id="IPR000408">
    <property type="entry name" value="Reg_chr_condens"/>
</dbReference>
<dbReference type="Pfam" id="PF00415">
    <property type="entry name" value="RCC1"/>
    <property type="match status" value="1"/>
</dbReference>
<dbReference type="SUPFAM" id="SSF50985">
    <property type="entry name" value="RCC1/BLIP-II"/>
    <property type="match status" value="1"/>
</dbReference>
<dbReference type="InterPro" id="IPR009091">
    <property type="entry name" value="RCC1/BLIP-II"/>
</dbReference>
<dbReference type="EMBL" id="RBNJ01000335">
    <property type="protein sequence ID" value="RUS34778.1"/>
    <property type="molecule type" value="Genomic_DNA"/>
</dbReference>
<dbReference type="AlphaFoldDB" id="A0A433QYC1"/>
<gene>
    <name evidence="3" type="ORF">BC938DRAFT_478589</name>
</gene>
<dbReference type="PROSITE" id="PS50012">
    <property type="entry name" value="RCC1_3"/>
    <property type="match status" value="1"/>
</dbReference>
<evidence type="ECO:0000256" key="2">
    <source>
        <dbReference type="PROSITE-ProRule" id="PRU00235"/>
    </source>
</evidence>
<name>A0A433QYC1_9FUNG</name>
<dbReference type="PANTHER" id="PTHR22872:SF9">
    <property type="entry name" value="X-LINKED RETINITIS PIGMENTOSA GTPASE REGULATOR"/>
    <property type="match status" value="1"/>
</dbReference>
<proteinExistence type="predicted"/>
<evidence type="ECO:0000313" key="3">
    <source>
        <dbReference type="EMBL" id="RUS34778.1"/>
    </source>
</evidence>
<evidence type="ECO:0000313" key="4">
    <source>
        <dbReference type="Proteomes" id="UP000274822"/>
    </source>
</evidence>
<organism evidence="3 4">
    <name type="scientific">Jimgerdemannia flammicorona</name>
    <dbReference type="NCBI Taxonomy" id="994334"/>
    <lineage>
        <taxon>Eukaryota</taxon>
        <taxon>Fungi</taxon>
        <taxon>Fungi incertae sedis</taxon>
        <taxon>Mucoromycota</taxon>
        <taxon>Mucoromycotina</taxon>
        <taxon>Endogonomycetes</taxon>
        <taxon>Endogonales</taxon>
        <taxon>Endogonaceae</taxon>
        <taxon>Jimgerdemannia</taxon>
    </lineage>
</organism>
<dbReference type="InterPro" id="IPR051625">
    <property type="entry name" value="Signaling_Regulatory_Domain"/>
</dbReference>
<dbReference type="Gene3D" id="2.130.10.30">
    <property type="entry name" value="Regulator of chromosome condensation 1/beta-lactamase-inhibitor protein II"/>
    <property type="match status" value="1"/>
</dbReference>
<comment type="caution">
    <text evidence="3">The sequence shown here is derived from an EMBL/GenBank/DDBJ whole genome shotgun (WGS) entry which is preliminary data.</text>
</comment>
<dbReference type="PANTHER" id="PTHR22872">
    <property type="entry name" value="BTK-BINDING PROTEIN-RELATED"/>
    <property type="match status" value="1"/>
</dbReference>
<dbReference type="PROSITE" id="PS00626">
    <property type="entry name" value="RCC1_2"/>
    <property type="match status" value="1"/>
</dbReference>
<accession>A0A433QYC1</accession>
<evidence type="ECO:0000256" key="1">
    <source>
        <dbReference type="ARBA" id="ARBA00022737"/>
    </source>
</evidence>
<protein>
    <submittedName>
        <fullName evidence="3">Regulator of chromosome condensation 1/beta-lactamase-inhibitor protein II</fullName>
    </submittedName>
</protein>
<reference evidence="3 4" key="1">
    <citation type="journal article" date="2018" name="New Phytol.">
        <title>Phylogenomics of Endogonaceae and evolution of mycorrhizas within Mucoromycota.</title>
        <authorList>
            <person name="Chang Y."/>
            <person name="Desiro A."/>
            <person name="Na H."/>
            <person name="Sandor L."/>
            <person name="Lipzen A."/>
            <person name="Clum A."/>
            <person name="Barry K."/>
            <person name="Grigoriev I.V."/>
            <person name="Martin F.M."/>
            <person name="Stajich J.E."/>
            <person name="Smith M.E."/>
            <person name="Bonito G."/>
            <person name="Spatafora J.W."/>
        </authorList>
    </citation>
    <scope>NUCLEOTIDE SEQUENCE [LARGE SCALE GENOMIC DNA]</scope>
    <source>
        <strain evidence="3 4">AD002</strain>
    </source>
</reference>
<feature type="repeat" description="RCC1" evidence="2">
    <location>
        <begin position="60"/>
        <end position="114"/>
    </location>
</feature>
<dbReference type="Proteomes" id="UP000274822">
    <property type="component" value="Unassembled WGS sequence"/>
</dbReference>
<keyword evidence="4" id="KW-1185">Reference proteome</keyword>
<sequence>MALTTEGQVLIFRHGLQCQLGRHLVARWARAYLVPTFLALGRIRLIASGYFHSFAIGEDGTVYAWSCNDHEQMGIPTPSRAPPLVQKPTKVCAIQGRIKQIAAGKFHTYVLYKNGTVATFGMAIALGIPSTLISSS</sequence>